<keyword evidence="8" id="KW-0547">Nucleotide-binding</keyword>
<evidence type="ECO:0000313" key="9">
    <source>
        <dbReference type="Proteomes" id="UP001200145"/>
    </source>
</evidence>
<evidence type="ECO:0000256" key="1">
    <source>
        <dbReference type="ARBA" id="ARBA00000085"/>
    </source>
</evidence>
<reference evidence="8 9" key="1">
    <citation type="submission" date="2022-01" db="EMBL/GenBank/DDBJ databases">
        <title>Flavihumibacter sp. nov., isolated from sediment of a river.</title>
        <authorList>
            <person name="Liu H."/>
        </authorList>
    </citation>
    <scope>NUCLEOTIDE SEQUENCE [LARGE SCALE GENOMIC DNA]</scope>
    <source>
        <strain evidence="8 9">RY-1</strain>
    </source>
</reference>
<proteinExistence type="predicted"/>
<keyword evidence="9" id="KW-1185">Reference proteome</keyword>
<keyword evidence="8" id="KW-0067">ATP-binding</keyword>
<dbReference type="InterPro" id="IPR050351">
    <property type="entry name" value="BphY/WalK/GraS-like"/>
</dbReference>
<dbReference type="PANTHER" id="PTHR45453:SF1">
    <property type="entry name" value="PHOSPHATE REGULON SENSOR PROTEIN PHOR"/>
    <property type="match status" value="1"/>
</dbReference>
<dbReference type="Proteomes" id="UP001200145">
    <property type="component" value="Unassembled WGS sequence"/>
</dbReference>
<comment type="catalytic activity">
    <reaction evidence="1">
        <text>ATP + protein L-histidine = ADP + protein N-phospho-L-histidine.</text>
        <dbReference type="EC" id="2.7.13.3"/>
    </reaction>
</comment>
<accession>A0ABS9BCH0</accession>
<dbReference type="Pfam" id="PF02518">
    <property type="entry name" value="HATPase_c"/>
    <property type="match status" value="1"/>
</dbReference>
<evidence type="ECO:0000256" key="4">
    <source>
        <dbReference type="ARBA" id="ARBA00022679"/>
    </source>
</evidence>
<keyword evidence="3" id="KW-0597">Phosphoprotein</keyword>
<gene>
    <name evidence="8" type="ORF">L0U88_01655</name>
</gene>
<dbReference type="EC" id="2.7.13.3" evidence="2"/>
<evidence type="ECO:0000256" key="5">
    <source>
        <dbReference type="ARBA" id="ARBA00022777"/>
    </source>
</evidence>
<evidence type="ECO:0000313" key="8">
    <source>
        <dbReference type="EMBL" id="MCF1713331.1"/>
    </source>
</evidence>
<dbReference type="PROSITE" id="PS50109">
    <property type="entry name" value="HIS_KIN"/>
    <property type="match status" value="1"/>
</dbReference>
<keyword evidence="6" id="KW-0902">Two-component regulatory system</keyword>
<name>A0ABS9BCH0_9BACT</name>
<evidence type="ECO:0000259" key="7">
    <source>
        <dbReference type="PROSITE" id="PS50109"/>
    </source>
</evidence>
<dbReference type="InterPro" id="IPR005467">
    <property type="entry name" value="His_kinase_dom"/>
</dbReference>
<dbReference type="SMART" id="SM00387">
    <property type="entry name" value="HATPase_c"/>
    <property type="match status" value="1"/>
</dbReference>
<evidence type="ECO:0000256" key="2">
    <source>
        <dbReference type="ARBA" id="ARBA00012438"/>
    </source>
</evidence>
<dbReference type="SUPFAM" id="SSF55874">
    <property type="entry name" value="ATPase domain of HSP90 chaperone/DNA topoisomerase II/histidine kinase"/>
    <property type="match status" value="1"/>
</dbReference>
<protein>
    <recommendedName>
        <fullName evidence="2">histidine kinase</fullName>
        <ecNumber evidence="2">2.7.13.3</ecNumber>
    </recommendedName>
</protein>
<sequence>MELELFKNLSRYPFIFNNEFFDSIELKQNKTCIEKCEKRDCLSLALSNAGQVEYICSKGYNNLLVITNGFKFILNGLIYETNTTVPQGRKEVRKNWIVQKDAINVFVTKIQEIENYIIQRENESIEKNFSLFHDFKTSMSIFFNCTESIIAGLPGNTFEEKLQNSGSSYKDLYNSLELITSQLGMIDVIINPKSISFGNKRNINIYKLFYKIKMLFNYLAAKKRNISIELINVDGAYIHNSFCFESIEFIPLILLDNALKYSSPDSNIKIEITQLYGRAKIRVKNIGPFVSDANKDKIFEKFFRDESAKSFSKEGIGMGLWIAQEILKTHGSKLYYFKDQNEFRPIGLNIFEFDLETY</sequence>
<dbReference type="EMBL" id="JAKEVY010000001">
    <property type="protein sequence ID" value="MCF1713331.1"/>
    <property type="molecule type" value="Genomic_DNA"/>
</dbReference>
<dbReference type="PANTHER" id="PTHR45453">
    <property type="entry name" value="PHOSPHATE REGULON SENSOR PROTEIN PHOR"/>
    <property type="match status" value="1"/>
</dbReference>
<dbReference type="Gene3D" id="3.30.565.10">
    <property type="entry name" value="Histidine kinase-like ATPase, C-terminal domain"/>
    <property type="match status" value="1"/>
</dbReference>
<dbReference type="RefSeq" id="WP_234863864.1">
    <property type="nucleotide sequence ID" value="NZ_JAKEVY010000001.1"/>
</dbReference>
<dbReference type="InterPro" id="IPR003594">
    <property type="entry name" value="HATPase_dom"/>
</dbReference>
<keyword evidence="5" id="KW-0418">Kinase</keyword>
<evidence type="ECO:0000256" key="3">
    <source>
        <dbReference type="ARBA" id="ARBA00022553"/>
    </source>
</evidence>
<keyword evidence="4" id="KW-0808">Transferase</keyword>
<dbReference type="InterPro" id="IPR036890">
    <property type="entry name" value="HATPase_C_sf"/>
</dbReference>
<comment type="caution">
    <text evidence="8">The sequence shown here is derived from an EMBL/GenBank/DDBJ whole genome shotgun (WGS) entry which is preliminary data.</text>
</comment>
<evidence type="ECO:0000256" key="6">
    <source>
        <dbReference type="ARBA" id="ARBA00023012"/>
    </source>
</evidence>
<dbReference type="GO" id="GO:0005524">
    <property type="term" value="F:ATP binding"/>
    <property type="evidence" value="ECO:0007669"/>
    <property type="project" value="UniProtKB-KW"/>
</dbReference>
<organism evidence="8 9">
    <name type="scientific">Flavihumibacter fluminis</name>
    <dbReference type="NCBI Taxonomy" id="2909236"/>
    <lineage>
        <taxon>Bacteria</taxon>
        <taxon>Pseudomonadati</taxon>
        <taxon>Bacteroidota</taxon>
        <taxon>Chitinophagia</taxon>
        <taxon>Chitinophagales</taxon>
        <taxon>Chitinophagaceae</taxon>
        <taxon>Flavihumibacter</taxon>
    </lineage>
</organism>
<feature type="domain" description="Histidine kinase" evidence="7">
    <location>
        <begin position="254"/>
        <end position="358"/>
    </location>
</feature>